<evidence type="ECO:0000313" key="13">
    <source>
        <dbReference type="EMBL" id="KAH3739455.1"/>
    </source>
</evidence>
<organism evidence="13 14">
    <name type="scientific">Dreissena polymorpha</name>
    <name type="common">Zebra mussel</name>
    <name type="synonym">Mytilus polymorpha</name>
    <dbReference type="NCBI Taxonomy" id="45954"/>
    <lineage>
        <taxon>Eukaryota</taxon>
        <taxon>Metazoa</taxon>
        <taxon>Spiralia</taxon>
        <taxon>Lophotrochozoa</taxon>
        <taxon>Mollusca</taxon>
        <taxon>Bivalvia</taxon>
        <taxon>Autobranchia</taxon>
        <taxon>Heteroconchia</taxon>
        <taxon>Euheterodonta</taxon>
        <taxon>Imparidentia</taxon>
        <taxon>Neoheterodontei</taxon>
        <taxon>Myida</taxon>
        <taxon>Dreissenoidea</taxon>
        <taxon>Dreissenidae</taxon>
        <taxon>Dreissena</taxon>
    </lineage>
</organism>
<dbReference type="GO" id="GO:0005576">
    <property type="term" value="C:extracellular region"/>
    <property type="evidence" value="ECO:0007669"/>
    <property type="project" value="UniProtKB-SubCell"/>
</dbReference>
<dbReference type="EMBL" id="JAIWYP010000011">
    <property type="protein sequence ID" value="KAH3739455.1"/>
    <property type="molecule type" value="Genomic_DNA"/>
</dbReference>
<dbReference type="InterPro" id="IPR002969">
    <property type="entry name" value="ApolipopD"/>
</dbReference>
<dbReference type="Proteomes" id="UP000828390">
    <property type="component" value="Unassembled WGS sequence"/>
</dbReference>
<gene>
    <name evidence="13" type="ORF">DPMN_046107</name>
</gene>
<evidence type="ECO:0000256" key="7">
    <source>
        <dbReference type="ARBA" id="ARBA00023121"/>
    </source>
</evidence>
<dbReference type="PANTHER" id="PTHR10612">
    <property type="entry name" value="APOLIPOPROTEIN D"/>
    <property type="match status" value="1"/>
</dbReference>
<comment type="similarity">
    <text evidence="2 11">Belongs to the calycin superfamily. Lipocalin family.</text>
</comment>
<dbReference type="GO" id="GO:0007420">
    <property type="term" value="P:brain development"/>
    <property type="evidence" value="ECO:0007669"/>
    <property type="project" value="InterPro"/>
</dbReference>
<dbReference type="CDD" id="cd19437">
    <property type="entry name" value="lipocalin_apoD-like"/>
    <property type="match status" value="1"/>
</dbReference>
<evidence type="ECO:0000256" key="4">
    <source>
        <dbReference type="ARBA" id="ARBA00022448"/>
    </source>
</evidence>
<dbReference type="GO" id="GO:0042246">
    <property type="term" value="P:tissue regeneration"/>
    <property type="evidence" value="ECO:0007669"/>
    <property type="project" value="InterPro"/>
</dbReference>
<evidence type="ECO:0000256" key="10">
    <source>
        <dbReference type="ARBA" id="ARBA00023283"/>
    </source>
</evidence>
<dbReference type="GO" id="GO:0005737">
    <property type="term" value="C:cytoplasm"/>
    <property type="evidence" value="ECO:0007669"/>
    <property type="project" value="TreeGrafter"/>
</dbReference>
<dbReference type="PANTHER" id="PTHR10612:SF34">
    <property type="entry name" value="APOLIPOPROTEIN D"/>
    <property type="match status" value="1"/>
</dbReference>
<dbReference type="GO" id="GO:0000302">
    <property type="term" value="P:response to reactive oxygen species"/>
    <property type="evidence" value="ECO:0007669"/>
    <property type="project" value="TreeGrafter"/>
</dbReference>
<keyword evidence="5" id="KW-0964">Secreted</keyword>
<reference evidence="13" key="2">
    <citation type="submission" date="2020-11" db="EMBL/GenBank/DDBJ databases">
        <authorList>
            <person name="McCartney M.A."/>
            <person name="Auch B."/>
            <person name="Kono T."/>
            <person name="Mallez S."/>
            <person name="Becker A."/>
            <person name="Gohl D.M."/>
            <person name="Silverstein K.A.T."/>
            <person name="Koren S."/>
            <person name="Bechman K.B."/>
            <person name="Herman A."/>
            <person name="Abrahante J.E."/>
            <person name="Garbe J."/>
        </authorList>
    </citation>
    <scope>NUCLEOTIDE SEQUENCE</scope>
    <source>
        <strain evidence="13">Duluth1</strain>
        <tissue evidence="13">Whole animal</tissue>
    </source>
</reference>
<dbReference type="FunFam" id="2.40.128.20:FF:000003">
    <property type="entry name" value="Apolipoprotein D"/>
    <property type="match status" value="1"/>
</dbReference>
<evidence type="ECO:0000259" key="12">
    <source>
        <dbReference type="Pfam" id="PF08212"/>
    </source>
</evidence>
<evidence type="ECO:0000256" key="11">
    <source>
        <dbReference type="PIRNR" id="PIRNR036893"/>
    </source>
</evidence>
<evidence type="ECO:0000313" key="14">
    <source>
        <dbReference type="Proteomes" id="UP000828390"/>
    </source>
</evidence>
<dbReference type="GO" id="GO:0008289">
    <property type="term" value="F:lipid binding"/>
    <property type="evidence" value="ECO:0007669"/>
    <property type="project" value="UniProtKB-KW"/>
</dbReference>
<proteinExistence type="inferred from homology"/>
<dbReference type="GO" id="GO:0006629">
    <property type="term" value="P:lipid metabolic process"/>
    <property type="evidence" value="ECO:0007669"/>
    <property type="project" value="TreeGrafter"/>
</dbReference>
<dbReference type="PIRSF" id="PIRSF036893">
    <property type="entry name" value="Lipocalin_ApoD"/>
    <property type="match status" value="1"/>
</dbReference>
<dbReference type="InterPro" id="IPR000566">
    <property type="entry name" value="Lipocln_cytosolic_FA-bd_dom"/>
</dbReference>
<evidence type="ECO:0000256" key="1">
    <source>
        <dbReference type="ARBA" id="ARBA00004613"/>
    </source>
</evidence>
<dbReference type="AlphaFoldDB" id="A0A9D4D684"/>
<dbReference type="SUPFAM" id="SSF50814">
    <property type="entry name" value="Lipocalins"/>
    <property type="match status" value="1"/>
</dbReference>
<comment type="subcellular location">
    <subcellularLocation>
        <location evidence="1">Secreted</location>
    </subcellularLocation>
</comment>
<feature type="domain" description="Lipocalin/cytosolic fatty-acid binding" evidence="12">
    <location>
        <begin position="37"/>
        <end position="184"/>
    </location>
</feature>
<keyword evidence="10" id="KW-0873">Pyrrolidone carboxylic acid</keyword>
<comment type="caution">
    <text evidence="13">The sequence shown here is derived from an EMBL/GenBank/DDBJ whole genome shotgun (WGS) entry which is preliminary data.</text>
</comment>
<reference evidence="13" key="1">
    <citation type="journal article" date="2019" name="bioRxiv">
        <title>The Genome of the Zebra Mussel, Dreissena polymorpha: A Resource for Invasive Species Research.</title>
        <authorList>
            <person name="McCartney M.A."/>
            <person name="Auch B."/>
            <person name="Kono T."/>
            <person name="Mallez S."/>
            <person name="Zhang Y."/>
            <person name="Obille A."/>
            <person name="Becker A."/>
            <person name="Abrahante J.E."/>
            <person name="Garbe J."/>
            <person name="Badalamenti J.P."/>
            <person name="Herman A."/>
            <person name="Mangelson H."/>
            <person name="Liachko I."/>
            <person name="Sullivan S."/>
            <person name="Sone E.D."/>
            <person name="Koren S."/>
            <person name="Silverstein K.A.T."/>
            <person name="Beckman K.B."/>
            <person name="Gohl D.M."/>
        </authorList>
    </citation>
    <scope>NUCLEOTIDE SEQUENCE</scope>
    <source>
        <strain evidence="13">Duluth1</strain>
        <tissue evidence="13">Whole animal</tissue>
    </source>
</reference>
<dbReference type="InterPro" id="IPR022271">
    <property type="entry name" value="Lipocalin_ApoD"/>
</dbReference>
<feature type="signal peptide" evidence="11">
    <location>
        <begin position="1"/>
        <end position="20"/>
    </location>
</feature>
<accession>A0A9D4D684</accession>
<dbReference type="Gene3D" id="2.40.128.20">
    <property type="match status" value="1"/>
</dbReference>
<dbReference type="PRINTS" id="PR01219">
    <property type="entry name" value="APOLIPOPROTD"/>
</dbReference>
<keyword evidence="7" id="KW-0446">Lipid-binding</keyword>
<keyword evidence="6 11" id="KW-0732">Signal</keyword>
<dbReference type="GO" id="GO:0006869">
    <property type="term" value="P:lipid transport"/>
    <property type="evidence" value="ECO:0007669"/>
    <property type="project" value="InterPro"/>
</dbReference>
<evidence type="ECO:0000256" key="9">
    <source>
        <dbReference type="ARBA" id="ARBA00023180"/>
    </source>
</evidence>
<evidence type="ECO:0000256" key="6">
    <source>
        <dbReference type="ARBA" id="ARBA00022729"/>
    </source>
</evidence>
<keyword evidence="9" id="KW-0325">Glycoprotein</keyword>
<name>A0A9D4D684_DREPO</name>
<keyword evidence="14" id="KW-1185">Reference proteome</keyword>
<dbReference type="InterPro" id="IPR012674">
    <property type="entry name" value="Calycin"/>
</dbReference>
<evidence type="ECO:0000256" key="3">
    <source>
        <dbReference type="ARBA" id="ARBA00019890"/>
    </source>
</evidence>
<evidence type="ECO:0000256" key="8">
    <source>
        <dbReference type="ARBA" id="ARBA00023157"/>
    </source>
</evidence>
<evidence type="ECO:0000256" key="5">
    <source>
        <dbReference type="ARBA" id="ARBA00022525"/>
    </source>
</evidence>
<sequence length="192" mass="21975">MDKFSIATVVLACVLTVCVGQTLSFGRCPTVKVQQQFDINQYMGKWYEERRFFAIFEAGMTCVSAEYTLQDDGSVKVNNTGYRRLTEKYSSAIGDAIVEDPKEPAKLGVRFSRYQPRGDYWVLETDYSQYTVIWWCTQFGFLNTQFAWVLTRSPEGVSAPTMSRIYDLLKGYGINTKNFSTTEQDRSKCPGR</sequence>
<feature type="chain" id="PRO_5039776272" description="Apolipoprotein D" evidence="11">
    <location>
        <begin position="21"/>
        <end position="192"/>
    </location>
</feature>
<protein>
    <recommendedName>
        <fullName evidence="3">Apolipoprotein D</fullName>
    </recommendedName>
</protein>
<keyword evidence="4" id="KW-0813">Transport</keyword>
<evidence type="ECO:0000256" key="2">
    <source>
        <dbReference type="ARBA" id="ARBA00006889"/>
    </source>
</evidence>
<dbReference type="Pfam" id="PF08212">
    <property type="entry name" value="Lipocalin_2"/>
    <property type="match status" value="1"/>
</dbReference>
<keyword evidence="8" id="KW-1015">Disulfide bond</keyword>